<keyword evidence="4" id="KW-1185">Reference proteome</keyword>
<reference evidence="3" key="1">
    <citation type="submission" date="2022-11" db="EMBL/GenBank/DDBJ databases">
        <title>Biodiversity and phylogenetic relationships of bacteria.</title>
        <authorList>
            <person name="Machado R.A.R."/>
            <person name="Bhat A."/>
            <person name="Loulou A."/>
            <person name="Kallel S."/>
        </authorList>
    </citation>
    <scope>NUCLEOTIDE SEQUENCE</scope>
    <source>
        <strain evidence="3">K-TC2</strain>
    </source>
</reference>
<sequence>MSRLSVILNKIFKSGEAQAAERAPDVAAKGAASPAAPPAAGASPAETGSAKAAGSAAPPQAGVDVVAVLTAMAAKSGQKLDWKKSIVDLLKLLDLDSSLAARKELASELHYTGDGHDSAAMNIWLHKAVMQKLAENGGKVPDELKH</sequence>
<dbReference type="RefSeq" id="WP_266336766.1">
    <property type="nucleotide sequence ID" value="NZ_JAPKNK010000001.1"/>
</dbReference>
<dbReference type="SUPFAM" id="SSF158634">
    <property type="entry name" value="RPA2825-like"/>
    <property type="match status" value="1"/>
</dbReference>
<dbReference type="Proteomes" id="UP001144805">
    <property type="component" value="Unassembled WGS sequence"/>
</dbReference>
<dbReference type="EMBL" id="JAPKNK010000001">
    <property type="protein sequence ID" value="MCX5567789.1"/>
    <property type="molecule type" value="Genomic_DNA"/>
</dbReference>
<proteinExistence type="predicted"/>
<comment type="caution">
    <text evidence="3">The sequence shown here is derived from an EMBL/GenBank/DDBJ whole genome shotgun (WGS) entry which is preliminary data.</text>
</comment>
<evidence type="ECO:0000256" key="1">
    <source>
        <dbReference type="SAM" id="MobiDB-lite"/>
    </source>
</evidence>
<name>A0A9X3DXR0_9HYPH</name>
<evidence type="ECO:0000313" key="3">
    <source>
        <dbReference type="EMBL" id="MCX5567789.1"/>
    </source>
</evidence>
<protein>
    <submittedName>
        <fullName evidence="3">DUF3597 domain-containing protein</fullName>
    </submittedName>
</protein>
<organism evidence="3 4">
    <name type="scientific">Kaistia nematophila</name>
    <dbReference type="NCBI Taxonomy" id="2994654"/>
    <lineage>
        <taxon>Bacteria</taxon>
        <taxon>Pseudomonadati</taxon>
        <taxon>Pseudomonadota</taxon>
        <taxon>Alphaproteobacteria</taxon>
        <taxon>Hyphomicrobiales</taxon>
        <taxon>Kaistiaceae</taxon>
        <taxon>Kaistia</taxon>
    </lineage>
</organism>
<evidence type="ECO:0000313" key="4">
    <source>
        <dbReference type="Proteomes" id="UP001144805"/>
    </source>
</evidence>
<gene>
    <name evidence="3" type="ORF">OSH07_01140</name>
</gene>
<accession>A0A9X3DXR0</accession>
<evidence type="ECO:0000259" key="2">
    <source>
        <dbReference type="Pfam" id="PF12200"/>
    </source>
</evidence>
<dbReference type="AlphaFoldDB" id="A0A9X3DXR0"/>
<dbReference type="InterPro" id="IPR022016">
    <property type="entry name" value="DUF3597"/>
</dbReference>
<feature type="region of interest" description="Disordered" evidence="1">
    <location>
        <begin position="28"/>
        <end position="57"/>
    </location>
</feature>
<feature type="domain" description="DUF3597" evidence="2">
    <location>
        <begin position="5"/>
        <end position="141"/>
    </location>
</feature>
<dbReference type="Pfam" id="PF12200">
    <property type="entry name" value="DUF3597"/>
    <property type="match status" value="1"/>
</dbReference>